<sequence>THINAIEGGKERLDTRPYSSASQLQKIIVLRVLQFHCSDQLLQMSMRRDDFPGGQSYKVVADKCILSFTCSSAPSITPITL</sequence>
<proteinExistence type="predicted"/>
<comment type="caution">
    <text evidence="1">The sequence shown here is derived from an EMBL/GenBank/DDBJ whole genome shotgun (WGS) entry which is preliminary data.</text>
</comment>
<evidence type="ECO:0000313" key="2">
    <source>
        <dbReference type="Proteomes" id="UP001154282"/>
    </source>
</evidence>
<name>A0AAV0QEX1_9ROSI</name>
<gene>
    <name evidence="1" type="ORF">LITE_LOCUS42885</name>
</gene>
<protein>
    <submittedName>
        <fullName evidence="1">Uncharacterized protein</fullName>
    </submittedName>
</protein>
<feature type="non-terminal residue" evidence="1">
    <location>
        <position position="1"/>
    </location>
</feature>
<organism evidence="1 2">
    <name type="scientific">Linum tenue</name>
    <dbReference type="NCBI Taxonomy" id="586396"/>
    <lineage>
        <taxon>Eukaryota</taxon>
        <taxon>Viridiplantae</taxon>
        <taxon>Streptophyta</taxon>
        <taxon>Embryophyta</taxon>
        <taxon>Tracheophyta</taxon>
        <taxon>Spermatophyta</taxon>
        <taxon>Magnoliopsida</taxon>
        <taxon>eudicotyledons</taxon>
        <taxon>Gunneridae</taxon>
        <taxon>Pentapetalae</taxon>
        <taxon>rosids</taxon>
        <taxon>fabids</taxon>
        <taxon>Malpighiales</taxon>
        <taxon>Linaceae</taxon>
        <taxon>Linum</taxon>
    </lineage>
</organism>
<evidence type="ECO:0000313" key="1">
    <source>
        <dbReference type="EMBL" id="CAI0543604.1"/>
    </source>
</evidence>
<dbReference type="AlphaFoldDB" id="A0AAV0QEX1"/>
<keyword evidence="2" id="KW-1185">Reference proteome</keyword>
<dbReference type="Proteomes" id="UP001154282">
    <property type="component" value="Unassembled WGS sequence"/>
</dbReference>
<accession>A0AAV0QEX1</accession>
<reference evidence="1" key="1">
    <citation type="submission" date="2022-08" db="EMBL/GenBank/DDBJ databases">
        <authorList>
            <person name="Gutierrez-Valencia J."/>
        </authorList>
    </citation>
    <scope>NUCLEOTIDE SEQUENCE</scope>
</reference>
<dbReference type="EMBL" id="CAMGYJ010000009">
    <property type="protein sequence ID" value="CAI0543604.1"/>
    <property type="molecule type" value="Genomic_DNA"/>
</dbReference>